<accession>A0A0F9SIV4</accession>
<reference evidence="1" key="1">
    <citation type="journal article" date="2015" name="Nature">
        <title>Complex archaea that bridge the gap between prokaryotes and eukaryotes.</title>
        <authorList>
            <person name="Spang A."/>
            <person name="Saw J.H."/>
            <person name="Jorgensen S.L."/>
            <person name="Zaremba-Niedzwiedzka K."/>
            <person name="Martijn J."/>
            <person name="Lind A.E."/>
            <person name="van Eijk R."/>
            <person name="Schleper C."/>
            <person name="Guy L."/>
            <person name="Ettema T.J."/>
        </authorList>
    </citation>
    <scope>NUCLEOTIDE SEQUENCE</scope>
</reference>
<protein>
    <submittedName>
        <fullName evidence="1">Uncharacterized protein</fullName>
    </submittedName>
</protein>
<dbReference type="AlphaFoldDB" id="A0A0F9SIV4"/>
<comment type="caution">
    <text evidence="1">The sequence shown here is derived from an EMBL/GenBank/DDBJ whole genome shotgun (WGS) entry which is preliminary data.</text>
</comment>
<evidence type="ECO:0000313" key="1">
    <source>
        <dbReference type="EMBL" id="KKN36851.1"/>
    </source>
</evidence>
<organism evidence="1">
    <name type="scientific">marine sediment metagenome</name>
    <dbReference type="NCBI Taxonomy" id="412755"/>
    <lineage>
        <taxon>unclassified sequences</taxon>
        <taxon>metagenomes</taxon>
        <taxon>ecological metagenomes</taxon>
    </lineage>
</organism>
<gene>
    <name evidence="1" type="ORF">LCGC14_0769430</name>
</gene>
<proteinExistence type="predicted"/>
<name>A0A0F9SIV4_9ZZZZ</name>
<dbReference type="EMBL" id="LAZR01001938">
    <property type="protein sequence ID" value="KKN36851.1"/>
    <property type="molecule type" value="Genomic_DNA"/>
</dbReference>
<sequence length="213" mass="25867">MTEYFFDLLIKIVGLPDHTSSDGWKRWDEKVRSNHPIIYFLLDTAPTFISCNWRWWIIDPIYHFKCKYILKHHHIKIDVNRFMSHSKSSFRNYYWFDSDGQILYATFQILVDFMEEEADTVDWTGSPKHQEIFEELTKLYDWWTKDRPNRDDSYPASEDFGINDIFGANARKQPGYKAWRDACDEKEVRDREYELEDTEMLIRLVTIRGYMWT</sequence>